<evidence type="ECO:0000313" key="1">
    <source>
        <dbReference type="EMBL" id="GBP33706.1"/>
    </source>
</evidence>
<reference evidence="1 2" key="1">
    <citation type="journal article" date="2019" name="Commun. Biol.">
        <title>The bagworm genome reveals a unique fibroin gene that provides high tensile strength.</title>
        <authorList>
            <person name="Kono N."/>
            <person name="Nakamura H."/>
            <person name="Ohtoshi R."/>
            <person name="Tomita M."/>
            <person name="Numata K."/>
            <person name="Arakawa K."/>
        </authorList>
    </citation>
    <scope>NUCLEOTIDE SEQUENCE [LARGE SCALE GENOMIC DNA]</scope>
</reference>
<accession>A0A4C1V5R1</accession>
<comment type="caution">
    <text evidence="1">The sequence shown here is derived from an EMBL/GenBank/DDBJ whole genome shotgun (WGS) entry which is preliminary data.</text>
</comment>
<keyword evidence="2" id="KW-1185">Reference proteome</keyword>
<dbReference type="AlphaFoldDB" id="A0A4C1V5R1"/>
<sequence length="180" mass="20071">MFNVFAFAGFSSPCVCRCRSFGEDSARGLVGVAGLLDRNAISDEVRNGLIEGEVGQRKRIGPPGTFTQWTKGNGESCYITRVLKLSEKLSLSGLVLGSLIVSGRDKFPYRGIGSSRLDYGDEVLHLSHLVQRRNERRTGEVYFGTLNMYEGINDKNRLCLQTDEKEATRYSMCDRDEKGK</sequence>
<organism evidence="1 2">
    <name type="scientific">Eumeta variegata</name>
    <name type="common">Bagworm moth</name>
    <name type="synonym">Eumeta japonica</name>
    <dbReference type="NCBI Taxonomy" id="151549"/>
    <lineage>
        <taxon>Eukaryota</taxon>
        <taxon>Metazoa</taxon>
        <taxon>Ecdysozoa</taxon>
        <taxon>Arthropoda</taxon>
        <taxon>Hexapoda</taxon>
        <taxon>Insecta</taxon>
        <taxon>Pterygota</taxon>
        <taxon>Neoptera</taxon>
        <taxon>Endopterygota</taxon>
        <taxon>Lepidoptera</taxon>
        <taxon>Glossata</taxon>
        <taxon>Ditrysia</taxon>
        <taxon>Tineoidea</taxon>
        <taxon>Psychidae</taxon>
        <taxon>Oiketicinae</taxon>
        <taxon>Eumeta</taxon>
    </lineage>
</organism>
<dbReference type="Proteomes" id="UP000299102">
    <property type="component" value="Unassembled WGS sequence"/>
</dbReference>
<dbReference type="EMBL" id="BGZK01000278">
    <property type="protein sequence ID" value="GBP33706.1"/>
    <property type="molecule type" value="Genomic_DNA"/>
</dbReference>
<protein>
    <submittedName>
        <fullName evidence="1">Uncharacterized protein</fullName>
    </submittedName>
</protein>
<gene>
    <name evidence="1" type="ORF">EVAR_17032_1</name>
</gene>
<proteinExistence type="predicted"/>
<name>A0A4C1V5R1_EUMVA</name>
<evidence type="ECO:0000313" key="2">
    <source>
        <dbReference type="Proteomes" id="UP000299102"/>
    </source>
</evidence>
<dbReference type="OrthoDB" id="193499at2759"/>